<gene>
    <name evidence="2" type="ORF">SAMN02927916_4341</name>
</gene>
<organism evidence="2 3">
    <name type="scientific">Flavobacterium anhuiense</name>
    <dbReference type="NCBI Taxonomy" id="459526"/>
    <lineage>
        <taxon>Bacteria</taxon>
        <taxon>Pseudomonadati</taxon>
        <taxon>Bacteroidota</taxon>
        <taxon>Flavobacteriia</taxon>
        <taxon>Flavobacteriales</taxon>
        <taxon>Flavobacteriaceae</taxon>
        <taxon>Flavobacterium</taxon>
    </lineage>
</organism>
<protein>
    <recommendedName>
        <fullName evidence="1">DUF7151 domain-containing protein</fullName>
    </recommendedName>
</protein>
<dbReference type="RefSeq" id="WP_119793162.1">
    <property type="nucleotide sequence ID" value="NZ_CP023642.1"/>
</dbReference>
<feature type="domain" description="DUF7151" evidence="1">
    <location>
        <begin position="86"/>
        <end position="131"/>
    </location>
</feature>
<accession>A0ABY0M392</accession>
<proteinExistence type="predicted"/>
<dbReference type="PROSITE" id="PS51257">
    <property type="entry name" value="PROKAR_LIPOPROTEIN"/>
    <property type="match status" value="1"/>
</dbReference>
<dbReference type="InterPro" id="IPR055575">
    <property type="entry name" value="DUF7151"/>
</dbReference>
<keyword evidence="3" id="KW-1185">Reference proteome</keyword>
<evidence type="ECO:0000313" key="2">
    <source>
        <dbReference type="EMBL" id="SCY95957.1"/>
    </source>
</evidence>
<dbReference type="Proteomes" id="UP000199307">
    <property type="component" value="Unassembled WGS sequence"/>
</dbReference>
<name>A0ABY0M392_9FLAO</name>
<reference evidence="2 3" key="1">
    <citation type="submission" date="2016-10" db="EMBL/GenBank/DDBJ databases">
        <authorList>
            <person name="Varghese N."/>
            <person name="Submissions S."/>
        </authorList>
    </citation>
    <scope>NUCLEOTIDE SEQUENCE [LARGE SCALE GENOMIC DNA]</scope>
    <source>
        <strain evidence="2 3">CGMCC 1.6859</strain>
    </source>
</reference>
<feature type="domain" description="DUF7151" evidence="1">
    <location>
        <begin position="191"/>
        <end position="235"/>
    </location>
</feature>
<comment type="caution">
    <text evidence="2">The sequence shown here is derived from an EMBL/GenBank/DDBJ whole genome shotgun (WGS) entry which is preliminary data.</text>
</comment>
<feature type="domain" description="DUF7151" evidence="1">
    <location>
        <begin position="34"/>
        <end position="79"/>
    </location>
</feature>
<dbReference type="EMBL" id="FMVC01000008">
    <property type="protein sequence ID" value="SCY95957.1"/>
    <property type="molecule type" value="Genomic_DNA"/>
</dbReference>
<evidence type="ECO:0000313" key="3">
    <source>
        <dbReference type="Proteomes" id="UP000199307"/>
    </source>
</evidence>
<evidence type="ECO:0000259" key="1">
    <source>
        <dbReference type="Pfam" id="PF23657"/>
    </source>
</evidence>
<dbReference type="Pfam" id="PF23657">
    <property type="entry name" value="DUF7151"/>
    <property type="match status" value="4"/>
</dbReference>
<sequence length="375" mass="40024">MKKLQLFYMLIPILFIACEGDEGPIGEKGSSGINTLVNMSVVNPGIDCENGGIKIETGLDSNFNGILDSNEVQNTKYVCNGVNGKNSLTTVVKEPAGVSCENGGIKINSGLDLNRNGILEENEIISTAYVCNGVDGNTNLIRTTNENSGGNCGNGGLKVEYGLDVNKDGILNDNEVKYTTYVCNGINGNVSLVNITDQAKGGICGNGGIKIESGIDVNNNKILDNSEVQVTKYVCNEDTGIVSEEIRLRIADGVGSNASTSSSIPVVASGITFDLSNYKNVNSIIFESDPYVYYTGPNVVNNNYALLELYNVTDNTTILNSLIKTNNLSNERVSLKSGELINEIPKKEIKLGIKLSSEINGQYAVSGIGYLILKK</sequence>
<feature type="domain" description="DUF7151" evidence="1">
    <location>
        <begin position="140"/>
        <end position="183"/>
    </location>
</feature>